<keyword evidence="4" id="KW-1185">Reference proteome</keyword>
<reference evidence="2 4" key="1">
    <citation type="journal article" date="2020" name="Microorganisms">
        <title>Reliable Identification of Environmental Pseudomonas Isolates Using the rpoD Gene.</title>
        <authorList>
            <consortium name="The Broad Institute Genome Sequencing Platform"/>
            <person name="Girard L."/>
            <person name="Lood C."/>
            <person name="Rokni-Zadeh H."/>
            <person name="van Noort V."/>
            <person name="Lavigne R."/>
            <person name="De Mot R."/>
        </authorList>
    </citation>
    <scope>NUCLEOTIDE SEQUENCE</scope>
    <source>
        <strain evidence="2 4">SWRI12</strain>
    </source>
</reference>
<dbReference type="EMBL" id="JABWRB010000063">
    <property type="protein sequence ID" value="MBC3393387.1"/>
    <property type="molecule type" value="Genomic_DNA"/>
</dbReference>
<comment type="similarity">
    <text evidence="1">Belongs to the phD/YefM antitoxin family.</text>
</comment>
<proteinExistence type="inferred from homology"/>
<dbReference type="Proteomes" id="UP000636518">
    <property type="component" value="Unassembled WGS sequence"/>
</dbReference>
<evidence type="ECO:0000256" key="1">
    <source>
        <dbReference type="ARBA" id="ARBA00009981"/>
    </source>
</evidence>
<dbReference type="InterPro" id="IPR036165">
    <property type="entry name" value="YefM-like_sf"/>
</dbReference>
<reference evidence="2" key="2">
    <citation type="submission" date="2020-07" db="EMBL/GenBank/DDBJ databases">
        <authorList>
            <person name="Lood C."/>
            <person name="Girard L."/>
        </authorList>
    </citation>
    <scope>NUCLEOTIDE SEQUENCE</scope>
    <source>
        <strain evidence="2">SWRI12</strain>
    </source>
</reference>
<reference evidence="3" key="3">
    <citation type="submission" date="2021-06" db="EMBL/GenBank/DDBJ databases">
        <title>Updating the genus Pseudomonas: Description of 43 new species and partition of the Pseudomonas putida group.</title>
        <authorList>
            <person name="Girard L."/>
            <person name="Lood C."/>
            <person name="Vandamme P."/>
            <person name="Rokni-Zadeh H."/>
            <person name="Van Noort V."/>
            <person name="Hofte M."/>
            <person name="Lavigne R."/>
            <person name="De Mot R."/>
        </authorList>
    </citation>
    <scope>NUCLEOTIDE SEQUENCE</scope>
    <source>
        <strain evidence="3">SWRI12</strain>
    </source>
</reference>
<gene>
    <name evidence="3" type="ORF">HU715_019505</name>
    <name evidence="2" type="ORF">HU715_27375</name>
</gene>
<evidence type="ECO:0000313" key="3">
    <source>
        <dbReference type="EMBL" id="MBV4497536.1"/>
    </source>
</evidence>
<dbReference type="AlphaFoldDB" id="A0A923FIK0"/>
<protein>
    <submittedName>
        <fullName evidence="2">Type II toxin-antitoxin system prevent-host-death family antitoxin</fullName>
    </submittedName>
</protein>
<accession>A0A923FIK0</accession>
<organism evidence="2">
    <name type="scientific">Pseudomonas zanjanensis</name>
    <dbReference type="NCBI Taxonomy" id="2745496"/>
    <lineage>
        <taxon>Bacteria</taxon>
        <taxon>Pseudomonadati</taxon>
        <taxon>Pseudomonadota</taxon>
        <taxon>Gammaproteobacteria</taxon>
        <taxon>Pseudomonadales</taxon>
        <taxon>Pseudomonadaceae</taxon>
        <taxon>Pseudomonas</taxon>
    </lineage>
</organism>
<comment type="caution">
    <text evidence="2">The sequence shown here is derived from an EMBL/GenBank/DDBJ whole genome shotgun (WGS) entry which is preliminary data.</text>
</comment>
<name>A0A923FIK0_9PSED</name>
<dbReference type="RefSeq" id="WP_186710571.1">
    <property type="nucleotide sequence ID" value="NZ_JABWRB020000002.1"/>
</dbReference>
<evidence type="ECO:0000313" key="2">
    <source>
        <dbReference type="EMBL" id="MBC3393387.1"/>
    </source>
</evidence>
<dbReference type="EMBL" id="JABWRB020000002">
    <property type="protein sequence ID" value="MBV4497536.1"/>
    <property type="molecule type" value="Genomic_DNA"/>
</dbReference>
<dbReference type="SUPFAM" id="SSF143120">
    <property type="entry name" value="YefM-like"/>
    <property type="match status" value="1"/>
</dbReference>
<sequence>MSEQVQVTLHEAKSQLLQLGARAWQGDRVVITKAGMPYLDLLPHVDTPQTRKPGRLKEKIRMSTDFDRTPEDIIEGVAGRL</sequence>
<evidence type="ECO:0000313" key="4">
    <source>
        <dbReference type="Proteomes" id="UP000636518"/>
    </source>
</evidence>